<name>A0ABR3R5U4_9PLEO</name>
<accession>A0ABR3R5U4</accession>
<reference evidence="2 3" key="1">
    <citation type="submission" date="2024-02" db="EMBL/GenBank/DDBJ databases">
        <title>De novo assembly and annotation of 12 fungi associated with fruit tree decline syndrome in Ontario, Canada.</title>
        <authorList>
            <person name="Sulman M."/>
            <person name="Ellouze W."/>
            <person name="Ilyukhin E."/>
        </authorList>
    </citation>
    <scope>NUCLEOTIDE SEQUENCE [LARGE SCALE GENOMIC DNA]</scope>
    <source>
        <strain evidence="2 3">M42-189</strain>
    </source>
</reference>
<comment type="caution">
    <text evidence="2">The sequence shown here is derived from an EMBL/GenBank/DDBJ whole genome shotgun (WGS) entry which is preliminary data.</text>
</comment>
<protein>
    <recommendedName>
        <fullName evidence="4">C3H1-type domain-containing protein</fullName>
    </recommendedName>
</protein>
<evidence type="ECO:0000256" key="1">
    <source>
        <dbReference type="SAM" id="MobiDB-lite"/>
    </source>
</evidence>
<evidence type="ECO:0008006" key="4">
    <source>
        <dbReference type="Google" id="ProtNLM"/>
    </source>
</evidence>
<feature type="region of interest" description="Disordered" evidence="1">
    <location>
        <begin position="561"/>
        <end position="620"/>
    </location>
</feature>
<evidence type="ECO:0000313" key="3">
    <source>
        <dbReference type="Proteomes" id="UP001521785"/>
    </source>
</evidence>
<dbReference type="Gene3D" id="4.10.1000.40">
    <property type="match status" value="2"/>
</dbReference>
<feature type="compositionally biased region" description="Basic residues" evidence="1">
    <location>
        <begin position="609"/>
        <end position="620"/>
    </location>
</feature>
<evidence type="ECO:0000313" key="2">
    <source>
        <dbReference type="EMBL" id="KAL1599814.1"/>
    </source>
</evidence>
<dbReference type="Proteomes" id="UP001521785">
    <property type="component" value="Unassembled WGS sequence"/>
</dbReference>
<sequence>MTKRPPPVEDDISLDIDFSYHAERTFQKRHPRSVAHRTFANRLRYKADQSQWDRRASYEMDVDDWDTINEETQKTELADRLKIPVEDLHSIRRSGSTVQVTFDVRNARLHVHKKPLYQDVGDGGNPGTLYGTHAPNVELDPYSGPYWPSDHAKELARAEALSYKPILDAPPAYMDLPWKELLHPQHLITIEEFLVYFPNHVARWPGLAAALRWSNLNRLFYRAARIINLARGSHQCQRREDQHTEVLPFQMKIERSIREIDPSYKLFDFPHENYSMDTINAHLRQRPRGQSEQQNLVCTLQEAAGYITGSNEFEAHSPFSQFMKQFQPVFKTGLPPSMPEHTGGLGSLEAYVTYQNAAGGKLAGWPAQAIQPLSEVCQDPDCERLECEKVHPTDNASKQQALAGDVKMTDLSNHGKHNRNNADTQIPAQVCNQGAACHKRDCAFSHPGPWTVTSVQLNIPNMQVHCKQQARCTDPSCNRSHRSWAWMYESKGPVGNTNGTNGEIHRAPWQTACSFETRPDGCKNIKCAFGHRGPKTTSDVQVEFESHPRCNWDRECKNKRCSQAHSSPATPGNGGGRGGHPGGGDRSRGANSDAGPPRCGGGLQAPRGPRGRGRGRGRGN</sequence>
<feature type="compositionally biased region" description="Gly residues" evidence="1">
    <location>
        <begin position="572"/>
        <end position="582"/>
    </location>
</feature>
<keyword evidence="3" id="KW-1185">Reference proteome</keyword>
<dbReference type="EMBL" id="JAKJXO020000010">
    <property type="protein sequence ID" value="KAL1599814.1"/>
    <property type="molecule type" value="Genomic_DNA"/>
</dbReference>
<organism evidence="2 3">
    <name type="scientific">Paraconiothyrium brasiliense</name>
    <dbReference type="NCBI Taxonomy" id="300254"/>
    <lineage>
        <taxon>Eukaryota</taxon>
        <taxon>Fungi</taxon>
        <taxon>Dikarya</taxon>
        <taxon>Ascomycota</taxon>
        <taxon>Pezizomycotina</taxon>
        <taxon>Dothideomycetes</taxon>
        <taxon>Pleosporomycetidae</taxon>
        <taxon>Pleosporales</taxon>
        <taxon>Massarineae</taxon>
        <taxon>Didymosphaeriaceae</taxon>
        <taxon>Paraconiothyrium</taxon>
    </lineage>
</organism>
<proteinExistence type="predicted"/>
<gene>
    <name evidence="2" type="ORF">SLS60_007619</name>
</gene>